<organism evidence="1">
    <name type="scientific">Acyrthosiphon pisum</name>
    <name type="common">Pea aphid</name>
    <dbReference type="NCBI Taxonomy" id="7029"/>
    <lineage>
        <taxon>Eukaryota</taxon>
        <taxon>Metazoa</taxon>
        <taxon>Ecdysozoa</taxon>
        <taxon>Arthropoda</taxon>
        <taxon>Hexapoda</taxon>
        <taxon>Insecta</taxon>
        <taxon>Pterygota</taxon>
        <taxon>Neoptera</taxon>
        <taxon>Paraneoptera</taxon>
        <taxon>Hemiptera</taxon>
        <taxon>Sternorrhyncha</taxon>
        <taxon>Aphidomorpha</taxon>
        <taxon>Aphidoidea</taxon>
        <taxon>Aphididae</taxon>
        <taxon>Macrosiphini</taxon>
        <taxon>Acyrthosiphon</taxon>
    </lineage>
</organism>
<dbReference type="GO" id="GO:0005829">
    <property type="term" value="C:cytosol"/>
    <property type="evidence" value="ECO:0007669"/>
    <property type="project" value="TreeGrafter"/>
</dbReference>
<sequence length="269" mass="29845">MRKNGENIEQQRGDVMGIIFDKPLIGVVMCQNHIGSHLGQTVHNKYLDAIVLAGGVPLPLPHQLMHAPHLLENSMTLLDGILLTGSPSNIEPWHYGEEGKEEHADPARDRLAFGIITHAIGKKMPIFGICRGLQELVVANGGSLYRQLHMTHLFQEHREDDALPLDQQYAPVHEVQPEAEGLLSLVLGSAQSFAVNSLHGQGIREPGPQLRIEARAPDGLIEAVSLRQHPFALAVQWHPEWHSDQDPVSQRLFAAFIHAALCYHKEKQP</sequence>
<accession>A0A8R2FDJ6</accession>
<reference evidence="1" key="1">
    <citation type="submission" date="2022-06" db="UniProtKB">
        <authorList>
            <consortium name="EnsemblMetazoa"/>
        </authorList>
    </citation>
    <scope>IDENTIFICATION</scope>
</reference>
<dbReference type="GO" id="GO:0033969">
    <property type="term" value="F:gamma-glutamyl-gamma-aminobutyrate hydrolase activity"/>
    <property type="evidence" value="ECO:0007669"/>
    <property type="project" value="TreeGrafter"/>
</dbReference>
<dbReference type="EnsemblMetazoa" id="XM_008190780.1">
    <property type="protein sequence ID" value="XP_008189002.1"/>
    <property type="gene ID" value="LOC103311202"/>
</dbReference>
<dbReference type="CDD" id="cd01745">
    <property type="entry name" value="GATase1_2"/>
    <property type="match status" value="1"/>
</dbReference>
<dbReference type="FunFam" id="3.40.50.880:FF:000030">
    <property type="entry name" value="Gamma-glutamyl-gamma-aminobutyrate hydrolase PuuD"/>
    <property type="match status" value="1"/>
</dbReference>
<dbReference type="PANTHER" id="PTHR43235">
    <property type="entry name" value="GLUTAMINE AMIDOTRANSFERASE PB2B2.05-RELATED"/>
    <property type="match status" value="1"/>
</dbReference>
<protein>
    <recommendedName>
        <fullName evidence="2">Gamma-glutamyl-gamma-aminobutyrate hydrolase</fullName>
    </recommendedName>
</protein>
<dbReference type="SUPFAM" id="SSF52317">
    <property type="entry name" value="Class I glutamine amidotransferase-like"/>
    <property type="match status" value="1"/>
</dbReference>
<dbReference type="AlphaFoldDB" id="A0A8R2FDJ6"/>
<dbReference type="Pfam" id="PF07722">
    <property type="entry name" value="Peptidase_C26"/>
    <property type="match status" value="1"/>
</dbReference>
<dbReference type="NCBIfam" id="NF008471">
    <property type="entry name" value="PRK11366.1"/>
    <property type="match status" value="1"/>
</dbReference>
<proteinExistence type="predicted"/>
<evidence type="ECO:0000313" key="1">
    <source>
        <dbReference type="EnsemblMetazoa" id="XP_008189002.1"/>
    </source>
</evidence>
<dbReference type="InterPro" id="IPR011697">
    <property type="entry name" value="Peptidase_C26"/>
</dbReference>
<dbReference type="GO" id="GO:0006598">
    <property type="term" value="P:polyamine catabolic process"/>
    <property type="evidence" value="ECO:0007669"/>
    <property type="project" value="TreeGrafter"/>
</dbReference>
<dbReference type="InterPro" id="IPR044668">
    <property type="entry name" value="PuuD-like"/>
</dbReference>
<dbReference type="InterPro" id="IPR029062">
    <property type="entry name" value="Class_I_gatase-like"/>
</dbReference>
<dbReference type="Gene3D" id="3.40.50.880">
    <property type="match status" value="1"/>
</dbReference>
<dbReference type="PANTHER" id="PTHR43235:SF1">
    <property type="entry name" value="GLUTAMINE AMIDOTRANSFERASE PB2B2.05-RELATED"/>
    <property type="match status" value="1"/>
</dbReference>
<name>A0A8R2FDJ6_ACYPI</name>
<evidence type="ECO:0008006" key="2">
    <source>
        <dbReference type="Google" id="ProtNLM"/>
    </source>
</evidence>
<dbReference type="PROSITE" id="PS51273">
    <property type="entry name" value="GATASE_TYPE_1"/>
    <property type="match status" value="1"/>
</dbReference>